<protein>
    <submittedName>
        <fullName evidence="3">Ion transport 2 domain protein</fullName>
    </submittedName>
</protein>
<evidence type="ECO:0000256" key="1">
    <source>
        <dbReference type="SAM" id="Phobius"/>
    </source>
</evidence>
<name>A1BG74_CHLPD</name>
<sequence precursor="true">MNITKRIRATGILLNTNRRVLLTVGFCLFLSVGFVEILEWLWLSGQLFSDNMWFDIVIVLLLISIPLSLFYAIFHVIHMTLTGASRNLQLGSVLLSYLSVIIVFSGFYYFQSSINDLSDSIEEYRYYEKLRTPAMTNNVTAYGASLHRQASRRAFHGVSKRMWKGVGDKVKNWPDDAGQPPVDKLVEASRLPIRDIVLFDHTAKFSIFLDCLYFSAVTITSTGFGDIVPLSRFNKIIVSLESISGVVLIAIGIAIALGGLGKSSGTDT</sequence>
<dbReference type="PRINTS" id="PR00169">
    <property type="entry name" value="KCHANNEL"/>
</dbReference>
<keyword evidence="1" id="KW-0472">Membrane</keyword>
<keyword evidence="1" id="KW-0812">Transmembrane</keyword>
<dbReference type="KEGG" id="cph:Cpha266_1372"/>
<feature type="transmembrane region" description="Helical" evidence="1">
    <location>
        <begin position="88"/>
        <end position="110"/>
    </location>
</feature>
<evidence type="ECO:0000313" key="4">
    <source>
        <dbReference type="Proteomes" id="UP000008701"/>
    </source>
</evidence>
<dbReference type="Proteomes" id="UP000008701">
    <property type="component" value="Chromosome"/>
</dbReference>
<keyword evidence="1" id="KW-1133">Transmembrane helix</keyword>
<evidence type="ECO:0000313" key="3">
    <source>
        <dbReference type="EMBL" id="ABL65401.1"/>
    </source>
</evidence>
<feature type="transmembrane region" description="Helical" evidence="1">
    <location>
        <begin position="236"/>
        <end position="260"/>
    </location>
</feature>
<dbReference type="OrthoDB" id="9799090at2"/>
<dbReference type="eggNOG" id="ENOG5033JKF">
    <property type="taxonomic scope" value="Bacteria"/>
</dbReference>
<feature type="transmembrane region" description="Helical" evidence="1">
    <location>
        <begin position="53"/>
        <end position="76"/>
    </location>
</feature>
<feature type="domain" description="Potassium channel" evidence="2">
    <location>
        <begin position="207"/>
        <end position="254"/>
    </location>
</feature>
<dbReference type="Pfam" id="PF07885">
    <property type="entry name" value="Ion_trans_2"/>
    <property type="match status" value="1"/>
</dbReference>
<dbReference type="RefSeq" id="WP_011745219.1">
    <property type="nucleotide sequence ID" value="NC_008639.1"/>
</dbReference>
<accession>A1BG74</accession>
<gene>
    <name evidence="3" type="ordered locus">Cpha266_1372</name>
</gene>
<dbReference type="InterPro" id="IPR013099">
    <property type="entry name" value="K_chnl_dom"/>
</dbReference>
<feature type="transmembrane region" description="Helical" evidence="1">
    <location>
        <begin position="205"/>
        <end position="224"/>
    </location>
</feature>
<feature type="transmembrane region" description="Helical" evidence="1">
    <location>
        <begin position="20"/>
        <end position="41"/>
    </location>
</feature>
<dbReference type="HOGENOM" id="CLU_1037053_0_0_10"/>
<reference evidence="3 4" key="1">
    <citation type="submission" date="2006-12" db="EMBL/GenBank/DDBJ databases">
        <title>Complete sequence of Chlorobium phaeobacteroides DSM 266.</title>
        <authorList>
            <consortium name="US DOE Joint Genome Institute"/>
            <person name="Copeland A."/>
            <person name="Lucas S."/>
            <person name="Lapidus A."/>
            <person name="Barry K."/>
            <person name="Detter J.C."/>
            <person name="Glavina del Rio T."/>
            <person name="Hammon N."/>
            <person name="Israni S."/>
            <person name="Pitluck S."/>
            <person name="Goltsman E."/>
            <person name="Schmutz J."/>
            <person name="Larimer F."/>
            <person name="Land M."/>
            <person name="Hauser L."/>
            <person name="Mikhailova N."/>
            <person name="Li T."/>
            <person name="Overmann J."/>
            <person name="Bryant D.A."/>
            <person name="Richardson P."/>
        </authorList>
    </citation>
    <scope>NUCLEOTIDE SEQUENCE [LARGE SCALE GENOMIC DNA]</scope>
    <source>
        <strain evidence="3 4">DSM 266</strain>
    </source>
</reference>
<keyword evidence="4" id="KW-1185">Reference proteome</keyword>
<evidence type="ECO:0000259" key="2">
    <source>
        <dbReference type="Pfam" id="PF07885"/>
    </source>
</evidence>
<proteinExistence type="predicted"/>
<dbReference type="SUPFAM" id="SSF81324">
    <property type="entry name" value="Voltage-gated potassium channels"/>
    <property type="match status" value="1"/>
</dbReference>
<dbReference type="Gene3D" id="1.10.287.70">
    <property type="match status" value="1"/>
</dbReference>
<dbReference type="EMBL" id="CP000492">
    <property type="protein sequence ID" value="ABL65401.1"/>
    <property type="molecule type" value="Genomic_DNA"/>
</dbReference>
<organism evidence="3 4">
    <name type="scientific">Chlorobium phaeobacteroides (strain DSM 266 / SMG 266 / 2430)</name>
    <dbReference type="NCBI Taxonomy" id="290317"/>
    <lineage>
        <taxon>Bacteria</taxon>
        <taxon>Pseudomonadati</taxon>
        <taxon>Chlorobiota</taxon>
        <taxon>Chlorobiia</taxon>
        <taxon>Chlorobiales</taxon>
        <taxon>Chlorobiaceae</taxon>
        <taxon>Chlorobium/Pelodictyon group</taxon>
        <taxon>Chlorobium</taxon>
    </lineage>
</organism>
<dbReference type="AlphaFoldDB" id="A1BG74"/>